<evidence type="ECO:0000313" key="1">
    <source>
        <dbReference type="Proteomes" id="UP000694864"/>
    </source>
</evidence>
<reference evidence="2" key="2">
    <citation type="submission" date="2025-08" db="UniProtKB">
        <authorList>
            <consortium name="RefSeq"/>
        </authorList>
    </citation>
    <scope>IDENTIFICATION</scope>
    <source>
        <tissue evidence="2">Leaf</tissue>
    </source>
</reference>
<reference evidence="1" key="1">
    <citation type="journal article" date="2014" name="Nat. Commun.">
        <title>The emerging biofuel crop Camelina sativa retains a highly undifferentiated hexaploid genome structure.</title>
        <authorList>
            <person name="Kagale S."/>
            <person name="Koh C."/>
            <person name="Nixon J."/>
            <person name="Bollina V."/>
            <person name="Clarke W.E."/>
            <person name="Tuteja R."/>
            <person name="Spillane C."/>
            <person name="Robinson S.J."/>
            <person name="Links M.G."/>
            <person name="Clarke C."/>
            <person name="Higgins E.E."/>
            <person name="Huebert T."/>
            <person name="Sharpe A.G."/>
            <person name="Parkin I.A."/>
        </authorList>
    </citation>
    <scope>NUCLEOTIDE SEQUENCE [LARGE SCALE GENOMIC DNA]</scope>
    <source>
        <strain evidence="1">cv. DH55</strain>
    </source>
</reference>
<dbReference type="PANTHER" id="PTHR11439">
    <property type="entry name" value="GAG-POL-RELATED RETROTRANSPOSON"/>
    <property type="match status" value="1"/>
</dbReference>
<dbReference type="GeneID" id="109126631"/>
<dbReference type="InterPro" id="IPR043502">
    <property type="entry name" value="DNA/RNA_pol_sf"/>
</dbReference>
<proteinExistence type="predicted"/>
<protein>
    <submittedName>
        <fullName evidence="2">Uncharacterized protein LOC109126631</fullName>
    </submittedName>
</protein>
<dbReference type="Proteomes" id="UP000694864">
    <property type="component" value="Chromosome 2"/>
</dbReference>
<dbReference type="RefSeq" id="XP_019085897.1">
    <property type="nucleotide sequence ID" value="XM_019230352.1"/>
</dbReference>
<evidence type="ECO:0000313" key="2">
    <source>
        <dbReference type="RefSeq" id="XP_019085897.1"/>
    </source>
</evidence>
<dbReference type="SUPFAM" id="SSF56672">
    <property type="entry name" value="DNA/RNA polymerases"/>
    <property type="match status" value="1"/>
</dbReference>
<gene>
    <name evidence="2" type="primary">LOC109126631</name>
</gene>
<accession>A0ABM1QGK9</accession>
<keyword evidence="1" id="KW-1185">Reference proteome</keyword>
<organism evidence="1 2">
    <name type="scientific">Camelina sativa</name>
    <name type="common">False flax</name>
    <name type="synonym">Myagrum sativum</name>
    <dbReference type="NCBI Taxonomy" id="90675"/>
    <lineage>
        <taxon>Eukaryota</taxon>
        <taxon>Viridiplantae</taxon>
        <taxon>Streptophyta</taxon>
        <taxon>Embryophyta</taxon>
        <taxon>Tracheophyta</taxon>
        <taxon>Spermatophyta</taxon>
        <taxon>Magnoliopsida</taxon>
        <taxon>eudicotyledons</taxon>
        <taxon>Gunneridae</taxon>
        <taxon>Pentapetalae</taxon>
        <taxon>rosids</taxon>
        <taxon>malvids</taxon>
        <taxon>Brassicales</taxon>
        <taxon>Brassicaceae</taxon>
        <taxon>Camelineae</taxon>
        <taxon>Camelina</taxon>
    </lineage>
</organism>
<sequence length="244" mass="27248">MDPNVSLVQDSSETLLSDPKQYRRLVGRMMYLTITRPDITYAVNRLCQFTSAPKPSHLQAAYRVLHYLKGSIGMGLFYSATADLTLTAFTDADWGSCKDSRRSTTGYCMFLGTSLISRKSKKQDTLSMSSAESEYRAMGFPVKEIRWLVNLLGELHAPQTKAVAFFCDSIAAIHIANNVVFHERTKHLQIDCHKVRECVTNGLVKTLHVTTDKQLADVFTKAVQAGQFHALIGKMGLISIYMPS</sequence>
<name>A0ABM1QGK9_CAMSA</name>
<dbReference type="PANTHER" id="PTHR11439:SF498">
    <property type="entry name" value="DNAK FAMILY PROTEIN"/>
    <property type="match status" value="1"/>
</dbReference>
<dbReference type="CDD" id="cd09272">
    <property type="entry name" value="RNase_HI_RT_Ty1"/>
    <property type="match status" value="1"/>
</dbReference>